<dbReference type="PROSITE" id="PS50056">
    <property type="entry name" value="TYR_PHOSPHATASE_2"/>
    <property type="match status" value="1"/>
</dbReference>
<dbReference type="RefSeq" id="WP_344602443.1">
    <property type="nucleotide sequence ID" value="NZ_BAAAHE010000008.1"/>
</dbReference>
<dbReference type="Pfam" id="PF13350">
    <property type="entry name" value="Y_phosphatase3"/>
    <property type="match status" value="1"/>
</dbReference>
<evidence type="ECO:0000313" key="3">
    <source>
        <dbReference type="EMBL" id="GAA0610676.1"/>
    </source>
</evidence>
<dbReference type="Proteomes" id="UP001500957">
    <property type="component" value="Unassembled WGS sequence"/>
</dbReference>
<dbReference type="PANTHER" id="PTHR31126">
    <property type="entry name" value="TYROSINE-PROTEIN PHOSPHATASE"/>
    <property type="match status" value="1"/>
</dbReference>
<dbReference type="PANTHER" id="PTHR31126:SF1">
    <property type="entry name" value="TYROSINE SPECIFIC PROTEIN PHOSPHATASES DOMAIN-CONTAINING PROTEIN"/>
    <property type="match status" value="1"/>
</dbReference>
<dbReference type="InterPro" id="IPR000387">
    <property type="entry name" value="Tyr_Pase_dom"/>
</dbReference>
<organism evidence="3 4">
    <name type="scientific">Sporichthya brevicatena</name>
    <dbReference type="NCBI Taxonomy" id="171442"/>
    <lineage>
        <taxon>Bacteria</taxon>
        <taxon>Bacillati</taxon>
        <taxon>Actinomycetota</taxon>
        <taxon>Actinomycetes</taxon>
        <taxon>Sporichthyales</taxon>
        <taxon>Sporichthyaceae</taxon>
        <taxon>Sporichthya</taxon>
    </lineage>
</organism>
<dbReference type="InterPro" id="IPR016130">
    <property type="entry name" value="Tyr_Pase_AS"/>
</dbReference>
<dbReference type="EMBL" id="BAAAHE010000008">
    <property type="protein sequence ID" value="GAA0610676.1"/>
    <property type="molecule type" value="Genomic_DNA"/>
</dbReference>
<feature type="domain" description="Tyrosine specific protein phosphatases" evidence="2">
    <location>
        <begin position="114"/>
        <end position="180"/>
    </location>
</feature>
<protein>
    <submittedName>
        <fullName evidence="3">Tyrosine-protein phosphatase</fullName>
    </submittedName>
</protein>
<accession>A0ABP3RI28</accession>
<sequence length="244" mass="26035">MSADTRFLAAEGLHNLRDVGGYPTAGGGRIRAGLLLRGGALGELTTAAHPMLLELGLRTVIDLREDKELVGLPDSVLPDGLALHRNPLYRGRIRLGEIDDLAELYTQILERCADQVVAAIEVLAGEGALPALVHCSAGKDRTGLIVGVLLSALGVPDDVVAVDYARSEEAYVGELRERTMRKGIALGAREDRMEELMSCPPELMHAVLADLRTAHGSAEGYLVAGGLRAESLAALRERMVERAS</sequence>
<dbReference type="SUPFAM" id="SSF52799">
    <property type="entry name" value="(Phosphotyrosine protein) phosphatases II"/>
    <property type="match status" value="1"/>
</dbReference>
<dbReference type="Gene3D" id="3.90.190.10">
    <property type="entry name" value="Protein tyrosine phosphatase superfamily"/>
    <property type="match status" value="1"/>
</dbReference>
<comment type="caution">
    <text evidence="3">The sequence shown here is derived from an EMBL/GenBank/DDBJ whole genome shotgun (WGS) entry which is preliminary data.</text>
</comment>
<dbReference type="PROSITE" id="PS00383">
    <property type="entry name" value="TYR_PHOSPHATASE_1"/>
    <property type="match status" value="1"/>
</dbReference>
<comment type="similarity">
    <text evidence="1">Belongs to the protein-tyrosine phosphatase family.</text>
</comment>
<dbReference type="InterPro" id="IPR026893">
    <property type="entry name" value="Tyr/Ser_Pase_IphP-type"/>
</dbReference>
<evidence type="ECO:0000313" key="4">
    <source>
        <dbReference type="Proteomes" id="UP001500957"/>
    </source>
</evidence>
<gene>
    <name evidence="3" type="ORF">GCM10009547_10900</name>
</gene>
<proteinExistence type="inferred from homology"/>
<dbReference type="InterPro" id="IPR029021">
    <property type="entry name" value="Prot-tyrosine_phosphatase-like"/>
</dbReference>
<keyword evidence="4" id="KW-1185">Reference proteome</keyword>
<reference evidence="4" key="1">
    <citation type="journal article" date="2019" name="Int. J. Syst. Evol. Microbiol.">
        <title>The Global Catalogue of Microorganisms (GCM) 10K type strain sequencing project: providing services to taxonomists for standard genome sequencing and annotation.</title>
        <authorList>
            <consortium name="The Broad Institute Genomics Platform"/>
            <consortium name="The Broad Institute Genome Sequencing Center for Infectious Disease"/>
            <person name="Wu L."/>
            <person name="Ma J."/>
        </authorList>
    </citation>
    <scope>NUCLEOTIDE SEQUENCE [LARGE SCALE GENOMIC DNA]</scope>
    <source>
        <strain evidence="4">JCM 10671</strain>
    </source>
</reference>
<name>A0ABP3RI28_9ACTN</name>
<evidence type="ECO:0000256" key="1">
    <source>
        <dbReference type="ARBA" id="ARBA00009580"/>
    </source>
</evidence>
<evidence type="ECO:0000259" key="2">
    <source>
        <dbReference type="PROSITE" id="PS50056"/>
    </source>
</evidence>